<dbReference type="OrthoDB" id="5592206at2759"/>
<sequence length="424" mass="48060">MDENRPSLYFLIGNTKLLEKEISSIRDFLHARFKRGYNSLTSVLGCRRIFIFNKNLINQTAYLESINYIDRIVPASLLVSNFINSINSFTADLPIDYSKINLTPPKIFDLKTSPLLFWNAFLQAASYNKQWGNSKFDDISTKYTKATHTDFQKISNAFIKLTDVTYWGFNFLSYFNFSLEKVFIQWLMSNELNAIRNFVNDIMLSAPNDSFPYSLFQTNKSHIQDEVIYQLISTYSETFSNLSKVFYDVAVSSSIRTKLRKEQIATINSELDIGHVPEISKIDFLDLDSIKKKLKQGGLPPSNDEDFETDPVCPHHISDSSSSFPSPHADNNLSNMYSPTTNSLFGFQSIGTDKLSVRAEGEHNNENHSVDLNSSNEIESSSVAENSFKPTVSKNVFYESMPAPRSGNLSSPTAYARQFARSSG</sequence>
<proteinExistence type="predicted"/>
<reference evidence="3" key="1">
    <citation type="submission" date="2017-01" db="EMBL/GenBank/DDBJ databases">
        <authorList>
            <person name="Wang Y."/>
            <person name="White M."/>
            <person name="Kvist S."/>
            <person name="Moncalvo J.-M."/>
        </authorList>
    </citation>
    <scope>NUCLEOTIDE SEQUENCE [LARGE SCALE GENOMIC DNA]</scope>
    <source>
        <strain evidence="3">ID-206-W2</strain>
    </source>
</reference>
<accession>A0A1R1YU74</accession>
<protein>
    <submittedName>
        <fullName evidence="2">Uncharacterized protein</fullName>
    </submittedName>
</protein>
<feature type="region of interest" description="Disordered" evidence="1">
    <location>
        <begin position="401"/>
        <end position="424"/>
    </location>
</feature>
<dbReference type="Proteomes" id="UP000187429">
    <property type="component" value="Unassembled WGS sequence"/>
</dbReference>
<keyword evidence="3" id="KW-1185">Reference proteome</keyword>
<feature type="region of interest" description="Disordered" evidence="1">
    <location>
        <begin position="363"/>
        <end position="386"/>
    </location>
</feature>
<evidence type="ECO:0000313" key="2">
    <source>
        <dbReference type="EMBL" id="OMJ30442.1"/>
    </source>
</evidence>
<evidence type="ECO:0000313" key="3">
    <source>
        <dbReference type="Proteomes" id="UP000187429"/>
    </source>
</evidence>
<evidence type="ECO:0000256" key="1">
    <source>
        <dbReference type="SAM" id="MobiDB-lite"/>
    </source>
</evidence>
<dbReference type="AlphaFoldDB" id="A0A1R1YU74"/>
<gene>
    <name evidence="2" type="ORF">AYI69_g12</name>
</gene>
<feature type="compositionally biased region" description="Polar residues" evidence="1">
    <location>
        <begin position="370"/>
        <end position="386"/>
    </location>
</feature>
<organism evidence="2 3">
    <name type="scientific">Smittium culicis</name>
    <dbReference type="NCBI Taxonomy" id="133412"/>
    <lineage>
        <taxon>Eukaryota</taxon>
        <taxon>Fungi</taxon>
        <taxon>Fungi incertae sedis</taxon>
        <taxon>Zoopagomycota</taxon>
        <taxon>Kickxellomycotina</taxon>
        <taxon>Harpellomycetes</taxon>
        <taxon>Harpellales</taxon>
        <taxon>Legeriomycetaceae</taxon>
        <taxon>Smittium</taxon>
    </lineage>
</organism>
<name>A0A1R1YU74_9FUNG</name>
<comment type="caution">
    <text evidence="2">The sequence shown here is derived from an EMBL/GenBank/DDBJ whole genome shotgun (WGS) entry which is preliminary data.</text>
</comment>
<dbReference type="EMBL" id="LSSM01000002">
    <property type="protein sequence ID" value="OMJ30442.1"/>
    <property type="molecule type" value="Genomic_DNA"/>
</dbReference>